<reference evidence="1 2" key="1">
    <citation type="submission" date="2021-03" db="EMBL/GenBank/DDBJ databases">
        <title>Aliifodinibius sp. nov., a new bacterium isolated from saline soil.</title>
        <authorList>
            <person name="Galisteo C."/>
            <person name="De La Haba R."/>
            <person name="Sanchez-Porro C."/>
            <person name="Ventosa A."/>
        </authorList>
    </citation>
    <scope>NUCLEOTIDE SEQUENCE [LARGE SCALE GENOMIC DNA]</scope>
    <source>
        <strain evidence="1 2">1BSP15-2V2</strain>
    </source>
</reference>
<organism evidence="1 2">
    <name type="scientific">Fodinibius salsisoli</name>
    <dbReference type="NCBI Taxonomy" id="2820877"/>
    <lineage>
        <taxon>Bacteria</taxon>
        <taxon>Pseudomonadati</taxon>
        <taxon>Balneolota</taxon>
        <taxon>Balneolia</taxon>
        <taxon>Balneolales</taxon>
        <taxon>Balneolaceae</taxon>
        <taxon>Fodinibius</taxon>
    </lineage>
</organism>
<protein>
    <submittedName>
        <fullName evidence="1">Uncharacterized protein</fullName>
    </submittedName>
</protein>
<dbReference type="RefSeq" id="WP_265766012.1">
    <property type="nucleotide sequence ID" value="NZ_JAGGJA010000006.1"/>
</dbReference>
<evidence type="ECO:0000313" key="2">
    <source>
        <dbReference type="Proteomes" id="UP001207918"/>
    </source>
</evidence>
<gene>
    <name evidence="1" type="ORF">J6I44_10325</name>
</gene>
<name>A0ABT3PMS7_9BACT</name>
<sequence>MNRISYSDIDPILNEWASRHGLHISTRYKDYEVRAVTIVDDSGDMYGLGVWPIENSGKVEVSVNLKERSQRRTSIPEKKKLQASKEVSVSDLPKTLEEFYNLVEDWISEEGHTRTTP</sequence>
<proteinExistence type="predicted"/>
<comment type="caution">
    <text evidence="1">The sequence shown here is derived from an EMBL/GenBank/DDBJ whole genome shotgun (WGS) entry which is preliminary data.</text>
</comment>
<accession>A0ABT3PMS7</accession>
<keyword evidence="2" id="KW-1185">Reference proteome</keyword>
<dbReference type="Proteomes" id="UP001207918">
    <property type="component" value="Unassembled WGS sequence"/>
</dbReference>
<dbReference type="EMBL" id="JAGGJA010000006">
    <property type="protein sequence ID" value="MCW9707254.1"/>
    <property type="molecule type" value="Genomic_DNA"/>
</dbReference>
<evidence type="ECO:0000313" key="1">
    <source>
        <dbReference type="EMBL" id="MCW9707254.1"/>
    </source>
</evidence>